<dbReference type="AlphaFoldDB" id="A0A9X1PSG8"/>
<dbReference type="Pfam" id="PF07859">
    <property type="entry name" value="Abhydrolase_3"/>
    <property type="match status" value="1"/>
</dbReference>
<dbReference type="GO" id="GO:0004806">
    <property type="term" value="F:triacylglycerol lipase activity"/>
    <property type="evidence" value="ECO:0007669"/>
    <property type="project" value="TreeGrafter"/>
</dbReference>
<reference evidence="4" key="1">
    <citation type="submission" date="2022-01" db="EMBL/GenBank/DDBJ databases">
        <title>Draft Genome Sequences of Seven Type Strains of the Genus Streptomyces.</title>
        <authorList>
            <person name="Aziz S."/>
            <person name="Coretto E."/>
            <person name="Chronakova A."/>
            <person name="Sproer C."/>
            <person name="Huber K."/>
            <person name="Nouioui I."/>
            <person name="Gross H."/>
        </authorList>
    </citation>
    <scope>NUCLEOTIDE SEQUENCE</scope>
    <source>
        <strain evidence="4">DSM 103493</strain>
    </source>
</reference>
<organism evidence="4 5">
    <name type="scientific">Streptomyces muensis</name>
    <dbReference type="NCBI Taxonomy" id="1077944"/>
    <lineage>
        <taxon>Bacteria</taxon>
        <taxon>Bacillati</taxon>
        <taxon>Actinomycetota</taxon>
        <taxon>Actinomycetes</taxon>
        <taxon>Kitasatosporales</taxon>
        <taxon>Streptomycetaceae</taxon>
        <taxon>Streptomyces</taxon>
    </lineage>
</organism>
<dbReference type="Proteomes" id="UP001139384">
    <property type="component" value="Unassembled WGS sequence"/>
</dbReference>
<keyword evidence="5" id="KW-1185">Reference proteome</keyword>
<dbReference type="InterPro" id="IPR050300">
    <property type="entry name" value="GDXG_lipolytic_enzyme"/>
</dbReference>
<dbReference type="InterPro" id="IPR029058">
    <property type="entry name" value="AB_hydrolase_fold"/>
</dbReference>
<dbReference type="RefSeq" id="WP_234760573.1">
    <property type="nucleotide sequence ID" value="NZ_JAKEIP010000004.1"/>
</dbReference>
<dbReference type="EMBL" id="JAKEIP010000004">
    <property type="protein sequence ID" value="MCF1592283.1"/>
    <property type="molecule type" value="Genomic_DNA"/>
</dbReference>
<gene>
    <name evidence="4" type="ORF">L0P92_01680</name>
</gene>
<accession>A0A9X1PSG8</accession>
<dbReference type="InterPro" id="IPR013094">
    <property type="entry name" value="AB_hydrolase_3"/>
</dbReference>
<evidence type="ECO:0000313" key="5">
    <source>
        <dbReference type="Proteomes" id="UP001139384"/>
    </source>
</evidence>
<dbReference type="PANTHER" id="PTHR48081">
    <property type="entry name" value="AB HYDROLASE SUPERFAMILY PROTEIN C4A8.06C"/>
    <property type="match status" value="1"/>
</dbReference>
<proteinExistence type="inferred from homology"/>
<dbReference type="SUPFAM" id="SSF53474">
    <property type="entry name" value="alpha/beta-Hydrolases"/>
    <property type="match status" value="1"/>
</dbReference>
<evidence type="ECO:0000313" key="4">
    <source>
        <dbReference type="EMBL" id="MCF1592283.1"/>
    </source>
</evidence>
<comment type="similarity">
    <text evidence="1">Belongs to the 'GDXG' lipolytic enzyme family.</text>
</comment>
<evidence type="ECO:0000259" key="3">
    <source>
        <dbReference type="Pfam" id="PF07859"/>
    </source>
</evidence>
<protein>
    <submittedName>
        <fullName evidence="4">Alpha/beta hydrolase</fullName>
    </submittedName>
</protein>
<feature type="domain" description="Alpha/beta hydrolase fold-3" evidence="3">
    <location>
        <begin position="83"/>
        <end position="278"/>
    </location>
</feature>
<evidence type="ECO:0000256" key="2">
    <source>
        <dbReference type="ARBA" id="ARBA00022801"/>
    </source>
</evidence>
<keyword evidence="2 4" id="KW-0378">Hydrolase</keyword>
<comment type="caution">
    <text evidence="4">The sequence shown here is derived from an EMBL/GenBank/DDBJ whole genome shotgun (WGS) entry which is preliminary data.</text>
</comment>
<dbReference type="PANTHER" id="PTHR48081:SF30">
    <property type="entry name" value="ACETYL-HYDROLASE LIPR-RELATED"/>
    <property type="match status" value="1"/>
</dbReference>
<name>A0A9X1PSG8_STRM4</name>
<dbReference type="Gene3D" id="3.40.50.1820">
    <property type="entry name" value="alpha/beta hydrolase"/>
    <property type="match status" value="1"/>
</dbReference>
<evidence type="ECO:0000256" key="1">
    <source>
        <dbReference type="ARBA" id="ARBA00010515"/>
    </source>
</evidence>
<sequence length="306" mass="33905">MSEEARAALSVDQFTDTVAEPALDDTEGWLRFIEVRDAPVREMFAQYQPSERLLTRREIEVDGVRTYELVPGHLVEKDEAPIVVEIHGGGLLMCGGDLAWQMSAHKAVKRDAITWVPDFRMPPRHPYPAALDDCLTVYRRALKERSPDQIVVSGASGGGNLAAALLLRAKDQGLPMPAALVLLTPELDLTESGDSFRTNLGIDYMGLLTRWNQLYANGEDLSHPYLSPLFGDVTGFPPTFLQTGTRDLFLSNTVRMHRKMLNAGVPVELRVLEAAPHGGFGGHTPEDAELEADVLHFEKRHLRVSE</sequence>